<reference evidence="1" key="1">
    <citation type="submission" date="2013-08" db="EMBL/GenBank/DDBJ databases">
        <title>Gene expansion shapes genome architecture in the human pathogen Lichtheimia corymbifera: an evolutionary genomics analysis in the ancient terrestrial Mucorales (Mucoromycotina).</title>
        <authorList>
            <person name="Schwartze V.U."/>
            <person name="Winter S."/>
            <person name="Shelest E."/>
            <person name="Marcet-Houben M."/>
            <person name="Horn F."/>
            <person name="Wehner S."/>
            <person name="Hoffmann K."/>
            <person name="Riege K."/>
            <person name="Sammeth M."/>
            <person name="Nowrousian M."/>
            <person name="Valiante V."/>
            <person name="Linde J."/>
            <person name="Jacobsen I.D."/>
            <person name="Marz M."/>
            <person name="Brakhage A.A."/>
            <person name="Gabaldon T."/>
            <person name="Bocker S."/>
            <person name="Voigt K."/>
        </authorList>
    </citation>
    <scope>NUCLEOTIDE SEQUENCE [LARGE SCALE GENOMIC DNA]</scope>
    <source>
        <strain evidence="1">FSU 9682</strain>
    </source>
</reference>
<evidence type="ECO:0000313" key="2">
    <source>
        <dbReference type="Proteomes" id="UP000027586"/>
    </source>
</evidence>
<dbReference type="Proteomes" id="UP000027586">
    <property type="component" value="Unassembled WGS sequence"/>
</dbReference>
<accession>A0A068RH37</accession>
<protein>
    <submittedName>
        <fullName evidence="1">Uncharacterized protein</fullName>
    </submittedName>
</protein>
<organism evidence="1 2">
    <name type="scientific">Lichtheimia corymbifera JMRC:FSU:9682</name>
    <dbReference type="NCBI Taxonomy" id="1263082"/>
    <lineage>
        <taxon>Eukaryota</taxon>
        <taxon>Fungi</taxon>
        <taxon>Fungi incertae sedis</taxon>
        <taxon>Mucoromycota</taxon>
        <taxon>Mucoromycotina</taxon>
        <taxon>Mucoromycetes</taxon>
        <taxon>Mucorales</taxon>
        <taxon>Lichtheimiaceae</taxon>
        <taxon>Lichtheimia</taxon>
    </lineage>
</organism>
<name>A0A068RH37_9FUNG</name>
<keyword evidence="2" id="KW-1185">Reference proteome</keyword>
<proteinExistence type="predicted"/>
<dbReference type="EMBL" id="CBTN010000003">
    <property type="protein sequence ID" value="CDH49304.1"/>
    <property type="molecule type" value="Genomic_DNA"/>
</dbReference>
<gene>
    <name evidence="1" type="ORF">LCOR_01052.1</name>
</gene>
<dbReference type="VEuPathDB" id="FungiDB:LCOR_01052.1"/>
<comment type="caution">
    <text evidence="1">The sequence shown here is derived from an EMBL/GenBank/DDBJ whole genome shotgun (WGS) entry which is preliminary data.</text>
</comment>
<evidence type="ECO:0000313" key="1">
    <source>
        <dbReference type="EMBL" id="CDH49304.1"/>
    </source>
</evidence>
<sequence>MAQASIPTRHGAILSFEHVFYIVAFVLSSDDGSCGCDKRLISKQRLLDIDSLQQHNMDGMAIRFEANMLLRYNQDWQALARLHYITNHQATLET</sequence>
<dbReference type="AlphaFoldDB" id="A0A068RH37"/>